<protein>
    <submittedName>
        <fullName evidence="1">Uncharacterized protein</fullName>
    </submittedName>
</protein>
<evidence type="ECO:0000313" key="1">
    <source>
        <dbReference type="EMBL" id="CAK7936453.1"/>
    </source>
</evidence>
<reference evidence="1" key="1">
    <citation type="submission" date="2024-01" db="EMBL/GenBank/DDBJ databases">
        <authorList>
            <person name="Webb A."/>
        </authorList>
    </citation>
    <scope>NUCLEOTIDE SEQUENCE</scope>
    <source>
        <strain evidence="1">Pm1</strain>
    </source>
</reference>
<accession>A0AAV1URX1</accession>
<name>A0AAV1URX1_9STRA</name>
<organism evidence="1 2">
    <name type="scientific">Peronospora matthiolae</name>
    <dbReference type="NCBI Taxonomy" id="2874970"/>
    <lineage>
        <taxon>Eukaryota</taxon>
        <taxon>Sar</taxon>
        <taxon>Stramenopiles</taxon>
        <taxon>Oomycota</taxon>
        <taxon>Peronosporomycetes</taxon>
        <taxon>Peronosporales</taxon>
        <taxon>Peronosporaceae</taxon>
        <taxon>Peronospora</taxon>
    </lineage>
</organism>
<proteinExistence type="predicted"/>
<evidence type="ECO:0000313" key="2">
    <source>
        <dbReference type="Proteomes" id="UP001162060"/>
    </source>
</evidence>
<gene>
    <name evidence="1" type="ORF">PM001_LOCUS21603</name>
</gene>
<dbReference type="EMBL" id="CAKLBY020000224">
    <property type="protein sequence ID" value="CAK7936453.1"/>
    <property type="molecule type" value="Genomic_DNA"/>
</dbReference>
<sequence>MNSPESSKQSAFMPHLQRRAHQCHVDTSPLPAEIQTSTRFHEQKSVVDGVDVVVVVVVVDHDLRAIVARQRKRMKRHVCNRCSPVFVRMEGQTKQLFSCPSAVQLRYRHALGERREVLFFQVGCTFHALARAFLGATGWIATVFDDRHYCIKEPEHLRRHGTAPVSQTSW</sequence>
<dbReference type="AlphaFoldDB" id="A0AAV1URX1"/>
<comment type="caution">
    <text evidence="1">The sequence shown here is derived from an EMBL/GenBank/DDBJ whole genome shotgun (WGS) entry which is preliminary data.</text>
</comment>
<dbReference type="Proteomes" id="UP001162060">
    <property type="component" value="Unassembled WGS sequence"/>
</dbReference>